<sequence length="102" mass="11614">MFHHSEQRAQPFCVTKRESSVNIENRQENTETSTLKLHLHNVTKTSHEISSNKNSCFILLVRITTTFLGKIKGKSSREDYSGDCPRNSKKAYALEIDHSCSS</sequence>
<organism evidence="1 2">
    <name type="scientific">Trichonephila inaurata madagascariensis</name>
    <dbReference type="NCBI Taxonomy" id="2747483"/>
    <lineage>
        <taxon>Eukaryota</taxon>
        <taxon>Metazoa</taxon>
        <taxon>Ecdysozoa</taxon>
        <taxon>Arthropoda</taxon>
        <taxon>Chelicerata</taxon>
        <taxon>Arachnida</taxon>
        <taxon>Araneae</taxon>
        <taxon>Araneomorphae</taxon>
        <taxon>Entelegynae</taxon>
        <taxon>Araneoidea</taxon>
        <taxon>Nephilidae</taxon>
        <taxon>Trichonephila</taxon>
        <taxon>Trichonephila inaurata</taxon>
    </lineage>
</organism>
<accession>A0A8X6YDZ7</accession>
<comment type="caution">
    <text evidence="1">The sequence shown here is derived from an EMBL/GenBank/DDBJ whole genome shotgun (WGS) entry which is preliminary data.</text>
</comment>
<dbReference type="Proteomes" id="UP000886998">
    <property type="component" value="Unassembled WGS sequence"/>
</dbReference>
<dbReference type="EMBL" id="BMAV01018142">
    <property type="protein sequence ID" value="GFY70272.1"/>
    <property type="molecule type" value="Genomic_DNA"/>
</dbReference>
<evidence type="ECO:0000313" key="2">
    <source>
        <dbReference type="Proteomes" id="UP000886998"/>
    </source>
</evidence>
<evidence type="ECO:0000313" key="1">
    <source>
        <dbReference type="EMBL" id="GFY70272.1"/>
    </source>
</evidence>
<proteinExistence type="predicted"/>
<name>A0A8X6YDZ7_9ARAC</name>
<gene>
    <name evidence="1" type="ORF">TNIN_257071</name>
</gene>
<reference evidence="1" key="1">
    <citation type="submission" date="2020-08" db="EMBL/GenBank/DDBJ databases">
        <title>Multicomponent nature underlies the extraordinary mechanical properties of spider dragline silk.</title>
        <authorList>
            <person name="Kono N."/>
            <person name="Nakamura H."/>
            <person name="Mori M."/>
            <person name="Yoshida Y."/>
            <person name="Ohtoshi R."/>
            <person name="Malay A.D."/>
            <person name="Moran D.A.P."/>
            <person name="Tomita M."/>
            <person name="Numata K."/>
            <person name="Arakawa K."/>
        </authorList>
    </citation>
    <scope>NUCLEOTIDE SEQUENCE</scope>
</reference>
<dbReference type="AlphaFoldDB" id="A0A8X6YDZ7"/>
<keyword evidence="2" id="KW-1185">Reference proteome</keyword>
<protein>
    <submittedName>
        <fullName evidence="1">Uncharacterized protein</fullName>
    </submittedName>
</protein>